<proteinExistence type="inferred from homology"/>
<dbReference type="InterPro" id="IPR001173">
    <property type="entry name" value="Glyco_trans_2-like"/>
</dbReference>
<dbReference type="SUPFAM" id="SSF53448">
    <property type="entry name" value="Nucleotide-diphospho-sugar transferases"/>
    <property type="match status" value="1"/>
</dbReference>
<evidence type="ECO:0000256" key="1">
    <source>
        <dbReference type="ARBA" id="ARBA00006739"/>
    </source>
</evidence>
<dbReference type="EMBL" id="BAAAOA010000019">
    <property type="protein sequence ID" value="GAA1759950.1"/>
    <property type="molecule type" value="Genomic_DNA"/>
</dbReference>
<keyword evidence="4" id="KW-1185">Reference proteome</keyword>
<evidence type="ECO:0000259" key="2">
    <source>
        <dbReference type="Pfam" id="PF00535"/>
    </source>
</evidence>
<accession>A0ABP4WTJ7</accession>
<evidence type="ECO:0000313" key="3">
    <source>
        <dbReference type="EMBL" id="GAA1759950.1"/>
    </source>
</evidence>
<organism evidence="3 4">
    <name type="scientific">Kocuria aegyptia</name>
    <dbReference type="NCBI Taxonomy" id="330943"/>
    <lineage>
        <taxon>Bacteria</taxon>
        <taxon>Bacillati</taxon>
        <taxon>Actinomycetota</taxon>
        <taxon>Actinomycetes</taxon>
        <taxon>Micrococcales</taxon>
        <taxon>Micrococcaceae</taxon>
        <taxon>Kocuria</taxon>
    </lineage>
</organism>
<dbReference type="PANTHER" id="PTHR48090:SF7">
    <property type="entry name" value="RFBJ PROTEIN"/>
    <property type="match status" value="1"/>
</dbReference>
<evidence type="ECO:0000313" key="4">
    <source>
        <dbReference type="Proteomes" id="UP001501204"/>
    </source>
</evidence>
<dbReference type="Gene3D" id="3.90.550.10">
    <property type="entry name" value="Spore Coat Polysaccharide Biosynthesis Protein SpsA, Chain A"/>
    <property type="match status" value="1"/>
</dbReference>
<dbReference type="CDD" id="cd04179">
    <property type="entry name" value="DPM_DPG-synthase_like"/>
    <property type="match status" value="1"/>
</dbReference>
<comment type="caution">
    <text evidence="3">The sequence shown here is derived from an EMBL/GenBank/DDBJ whole genome shotgun (WGS) entry which is preliminary data.</text>
</comment>
<dbReference type="InterPro" id="IPR029044">
    <property type="entry name" value="Nucleotide-diphossugar_trans"/>
</dbReference>
<dbReference type="Proteomes" id="UP001501204">
    <property type="component" value="Unassembled WGS sequence"/>
</dbReference>
<dbReference type="InterPro" id="IPR050256">
    <property type="entry name" value="Glycosyltransferase_2"/>
</dbReference>
<feature type="domain" description="Glycosyltransferase 2-like" evidence="2">
    <location>
        <begin position="37"/>
        <end position="191"/>
    </location>
</feature>
<name>A0ABP4WTJ7_9MICC</name>
<protein>
    <submittedName>
        <fullName evidence="3">Glycosyltransferase family 2 protein</fullName>
    </submittedName>
</protein>
<dbReference type="PANTHER" id="PTHR48090">
    <property type="entry name" value="UNDECAPRENYL-PHOSPHATE 4-DEOXY-4-FORMAMIDO-L-ARABINOSE TRANSFERASE-RELATED"/>
    <property type="match status" value="1"/>
</dbReference>
<dbReference type="Pfam" id="PF00535">
    <property type="entry name" value="Glycos_transf_2"/>
    <property type="match status" value="1"/>
</dbReference>
<reference evidence="4" key="1">
    <citation type="journal article" date="2019" name="Int. J. Syst. Evol. Microbiol.">
        <title>The Global Catalogue of Microorganisms (GCM) 10K type strain sequencing project: providing services to taxonomists for standard genome sequencing and annotation.</title>
        <authorList>
            <consortium name="The Broad Institute Genomics Platform"/>
            <consortium name="The Broad Institute Genome Sequencing Center for Infectious Disease"/>
            <person name="Wu L."/>
            <person name="Ma J."/>
        </authorList>
    </citation>
    <scope>NUCLEOTIDE SEQUENCE [LARGE SCALE GENOMIC DNA]</scope>
    <source>
        <strain evidence="4">JCM 14735</strain>
    </source>
</reference>
<sequence length="252" mass="27273">MGEGAGTIIAAAPGPASDLTGGSGALCENVRVSRSWIVMPVYNEAAVVGEVLRELRRTFPHVVCVDDGSSDDSARICAEAGAVVVQHPINLGQGAALQTGFEYALQDPGMDCVVTFDSDGQHRVVDAWDMVGRIRSGEAEVVLGSRFLDRRTRVSALKRIVLRTAAFFSKLSTGMDLSDAHNGLRAIDRGTLSRIRLTQNRMAHASEIVNQLADIRPRWVEHPVEIIYTDYSKSKGQSLLNGVNILAELFVK</sequence>
<comment type="similarity">
    <text evidence="1">Belongs to the glycosyltransferase 2 family.</text>
</comment>
<gene>
    <name evidence="3" type="ORF">GCM10009767_18870</name>
</gene>